<reference evidence="2 3" key="1">
    <citation type="journal article" date="2014" name="BMC Genomics">
        <title>Genome and secretome analysis of the hemibiotrophic fungal pathogen, Moniliophthora roreri, which causes frosty pod rot disease of cacao: mechanisms of the biotrophic and necrotrophic phases.</title>
        <authorList>
            <person name="Meinhardt L.W."/>
            <person name="Costa G.G.L."/>
            <person name="Thomazella D.P.T."/>
            <person name="Teixeira P.J.P.L."/>
            <person name="Carazzolle M.F."/>
            <person name="Schuster S.C."/>
            <person name="Carlson J.E."/>
            <person name="Guiltinan M.J."/>
            <person name="Mieczkowski P."/>
            <person name="Farmer A."/>
            <person name="Ramaraj T."/>
            <person name="Crozier J."/>
            <person name="Davis R.E."/>
            <person name="Shao J."/>
            <person name="Melnick R.L."/>
            <person name="Pereira G.A.G."/>
            <person name="Bailey B.A."/>
        </authorList>
    </citation>
    <scope>NUCLEOTIDE SEQUENCE [LARGE SCALE GENOMIC DNA]</scope>
    <source>
        <strain evidence="2 3">MCA 2997</strain>
    </source>
</reference>
<feature type="non-terminal residue" evidence="2">
    <location>
        <position position="1"/>
    </location>
</feature>
<feature type="region of interest" description="Disordered" evidence="1">
    <location>
        <begin position="400"/>
        <end position="424"/>
    </location>
</feature>
<evidence type="ECO:0000256" key="1">
    <source>
        <dbReference type="SAM" id="MobiDB-lite"/>
    </source>
</evidence>
<dbReference type="Proteomes" id="UP000017559">
    <property type="component" value="Unassembled WGS sequence"/>
</dbReference>
<feature type="region of interest" description="Disordered" evidence="1">
    <location>
        <begin position="366"/>
        <end position="385"/>
    </location>
</feature>
<evidence type="ECO:0000313" key="2">
    <source>
        <dbReference type="EMBL" id="ESK81592.1"/>
    </source>
</evidence>
<feature type="compositionally biased region" description="Low complexity" evidence="1">
    <location>
        <begin position="400"/>
        <end position="412"/>
    </location>
</feature>
<sequence>SWNGISFARYSERCGSPGVRRMLFISLLRALLLPIHFPDMAYTMASFDSNGTIMVPTLCPPQFPSGSSLVGPLTSSLPACQDTDTFNCYLESEATNENDIDGVKLKGKAKADDAGAFDNGDNAGAYQPVDGDYWAQLFTANVPEILPEYFSTSLSATYVPAIDANGVATLATDGPSSSVVNGDTMWVPDVRPTIEPWTPFLEKLLFDAINIIHEDRFVIPYSYPDWELYLGMLINMMLNNNVYEEQVRLFDFQSLWDKKLWVKEWMLLDPELFIKYDNHGAPCLVKDSPRSRSINRMASLFPLIPVPQPVPNTGGTQQEESESQTTSYPVAACGDNRAQPFIFGGSSANALNGAHGAATPAFISPVPSSSAPVPPQQLLATAPGTVRDSDDVNFVFACSESTPSSSSGAATPRSRKSSEPSPSQLALYSTLCPRSLPKRKADDDTDSTTYKCMWRRKGGHPAVCDEEFSSVDDVIQHIKYSPAHDWREMKRNAHGRFDCQWPRCRNIAESRNRNGTGWATRETLKKHVMAHLDPKRSSKLVTPSPKRQKVDHHT</sequence>
<protein>
    <submittedName>
        <fullName evidence="2">Uncharacterized protein</fullName>
    </submittedName>
</protein>
<evidence type="ECO:0000313" key="3">
    <source>
        <dbReference type="Proteomes" id="UP000017559"/>
    </source>
</evidence>
<proteinExistence type="predicted"/>
<keyword evidence="3" id="KW-1185">Reference proteome</keyword>
<organism evidence="2 3">
    <name type="scientific">Moniliophthora roreri (strain MCA 2997)</name>
    <name type="common">Cocoa frosty pod rot fungus</name>
    <name type="synonym">Crinipellis roreri</name>
    <dbReference type="NCBI Taxonomy" id="1381753"/>
    <lineage>
        <taxon>Eukaryota</taxon>
        <taxon>Fungi</taxon>
        <taxon>Dikarya</taxon>
        <taxon>Basidiomycota</taxon>
        <taxon>Agaricomycotina</taxon>
        <taxon>Agaricomycetes</taxon>
        <taxon>Agaricomycetidae</taxon>
        <taxon>Agaricales</taxon>
        <taxon>Marasmiineae</taxon>
        <taxon>Marasmiaceae</taxon>
        <taxon>Moniliophthora</taxon>
    </lineage>
</organism>
<dbReference type="AlphaFoldDB" id="V2WJ33"/>
<name>V2WJ33_MONRO</name>
<gene>
    <name evidence="2" type="ORF">Moror_11137</name>
</gene>
<dbReference type="KEGG" id="mrr:Moror_11137"/>
<dbReference type="HOGENOM" id="CLU_492278_0_0_1"/>
<feature type="region of interest" description="Disordered" evidence="1">
    <location>
        <begin position="308"/>
        <end position="327"/>
    </location>
</feature>
<accession>V2WJ33</accession>
<dbReference type="EMBL" id="AWSO01002357">
    <property type="protein sequence ID" value="ESK81592.1"/>
    <property type="molecule type" value="Genomic_DNA"/>
</dbReference>
<feature type="region of interest" description="Disordered" evidence="1">
    <location>
        <begin position="529"/>
        <end position="554"/>
    </location>
</feature>
<comment type="caution">
    <text evidence="2">The sequence shown here is derived from an EMBL/GenBank/DDBJ whole genome shotgun (WGS) entry which is preliminary data.</text>
</comment>